<evidence type="ECO:0000259" key="4">
    <source>
        <dbReference type="SMART" id="SM00560"/>
    </source>
</evidence>
<dbReference type="GO" id="GO:0005975">
    <property type="term" value="P:carbohydrate metabolic process"/>
    <property type="evidence" value="ECO:0007669"/>
    <property type="project" value="UniProtKB-ARBA"/>
</dbReference>
<feature type="region of interest" description="Disordered" evidence="3">
    <location>
        <begin position="1564"/>
        <end position="1584"/>
    </location>
</feature>
<dbReference type="InterPro" id="IPR006558">
    <property type="entry name" value="LamG-like"/>
</dbReference>
<dbReference type="SUPFAM" id="SSF49899">
    <property type="entry name" value="Concanavalin A-like lectins/glucanases"/>
    <property type="match status" value="1"/>
</dbReference>
<sequence>MRSRVFGWMGTGRVPAWWRWTAYALILALTAGLIEAPAAPARAAVPAPQRQAPAAGKSPCPADRADDASAAVAAKLCGARVEVSNRRSETTQVFANPDGTYTEERSLAPVRFRDGGEWRAVDLDLVPQPDGSVAPKGHPGGLRFAGAVTGAGEHEVVSLGQDDARTSVSWNGPLPRPVLSGRTVTYPEVLPGVDLVFEAHATGYQQLFVVKDRAALARVRKLSLPMRTGKLTAAGDGMGGLLFKDRSGRAVARAQTPEMWDAEVLPQSLEHVRRGPVALRTVAKGAGRSVLELTPDAEFLAREDLRFPVTIDPPTSLSPAFDTFVQNGFTSDQSGSSELKLGYYSEGGSTGTARSYLRLTTSGIYDAQITSAKLKLWNYHSWSCTANQWEAWQTDYVDSSARWTNQPTARVKAGTSTETKGYSSSCADGWVYVDVTKALQSAASSHWPTTSLMVRATSETQGSWKRFHSAEGANPPLVTITYNTPPTAPTGLAVAPCYTACGAGARTASLRPTLSAKLADSNTTQALQAEFEVRNKATSATVATSGLRSGSPAWTNGATASWQVAVDLANNTTYQWRVRTKDPYGYSAWTGWTDLTVDTDKPGVPFVSATIYLNDGQPHGGAEQPDTFTFTPASGTTDLAAFVYKLDYESSATTVAATGTTKVTIAPRDGRRTLTVQAKDAAGNLSNANSYVFDAGNAALAQPLPGANVVRRTKVQVTTPVAGYTRAYFEYRRGPGGSVLPVPSANLTNAAGAPITATAASPVTLSSLGGHAIWNATDTLGLVGGVVELRAQIYTNTSTTPVYATPWVRITVDSSGGGGASEPIGPGEVNLLTGDFSLNETDVDVLGLAVTRTSASRDAGAGWQRMPERLTANQQQISTDLTGFTVASSSSAARSTARGQGEVTPVASLEITPVTTTSNDTYVAVGGDNGGLRLGMAAGKTYRMTGWIFVPSSTGLVPGYASRGLRIVGLYKVGANYFEVASPMAGFTEGWQELSVDMTVPAGATEAFFRLYNGMQGGSGKKVYWDNLSVTELVAPFGPAWSGGVSSGDDESAVDYTTLTFPQPSVAQVNTVDGGWITFSRNADGVSYTPEPGAEGLILTKYSSTAYRLTDIEGTVSEFTQQGGVWTLDSSWTPDSSSTTRYLYDTSGGRSLLKKVISPVEPGVDDANRCTGATPARGCEVLEYVYATSTTSGLSQSVFGDYTDRVSAVKLWSWDPTAAAVTAVEVARYAYDNLGQLRQVWDPRISPALKTAYGYDAAGRVNSTTPPGELPWTADHGNPDVDSAALRWDLDAGSGTTVADSSGSGRNGTMASGVNWTQGNDPNNPADRAANFTGVSGQQISVAGTALSNTASYTVSAWVRLTDKSTNRTVLSRDGSYTSAFLLNYVQLEDRWAFGRISSDSGTGTPIRAYSNAAPVLGQWTHLAGVYDTATGKMTLYVNGVAQSTTAATGGWNGSGNYAVGRSLWNGLPTNAWAGGIDDVRIYGKALAAAQVATLAGDEDPGRLLRVRRAALKAGTKSTTDGEVASNVVYRVPLTRAAGGPYDLSAAAAATWGQADVPTDATAVFDPEDNPGRNNATPSSPGTSGYPYATVHYLNANGQEVNTANPGGHIDTEEYDRFGNVIRTLSATDRALALGTLPDAATYLDELGLSGSDTASRAQALSTVNRYSSDGLTLLDTLGPTMTMVVEDGLADPDGTGPLAAVPAGAAVIGRTHTIRRYDEGKPDGATYNLLTTELEGAQVVGYPDADQRTTRYGYDAHNGGVSGWTLKKYTSMTADAGSGGTPLTAYGVFDSAGRATSSWGLGSSGSDARAQETIYYTAGANARDAACGNRPEWAGQACVHRPVGAVTGHDPARMTSTLPERRVTRYDRYGEAAETVETVAGKTRTTVTTFDAAGRSTGVSITSAEGTAIEEVTTTYDPANGTIATTRKGNATISREYDQLGRLMKYTDAAGAATVTEFDRFDKPTKVTDPTGWMTLTYNRAAEPRGLLTSVTDSVAGTLMGKYSPDGQLVEMTYPGGVTRRDRLDANQEPVERTYTRDSDGAVLYSESIVENSAGKVVNHDYTGGSKVYSYDRQGRLSRVQHDSAMAGGCVTRAYTYDSRTNRTDKRTYEPAEDGECQQGTVAAQEGHTYDSADRITDAGYSYDAFGRTTALPGGLTNTYYVNDLVAGQQVGDAKQTWTLDPAHRFLGVTGQTLVDDAWVTSTSRLNHYADDSDEVSWVVEDTATGAITRNVSGLDDDLVATTSSDGDVLLHLTNLHGDVAVTVDRELTEPQVFDYDEFGVPAEGQASQRYGWLGGKQRSGDTLGGLILMGVRLYSPVLGRFLQVDPVDGGSAGPYDYCSADPVNCNDLDGKSLWGKIKSGFRKTVRFVRKNPAFVCATVSLFTPPPFNIVFGAAAVGFSARSAYKNIKARRYGAAAFDIIGAIPGGGSVFRGLGAMRKAAQARKISKGIRKAKGYRGAKKDKRKIIKARNKKIRDQRRLQRKEKWWGKWDKRAAWPAAGAYTACGYHRSCSRRTRWIR</sequence>
<dbReference type="InterPro" id="IPR050708">
    <property type="entry name" value="T6SS_VgrG/RHS"/>
</dbReference>
<dbReference type="NCBIfam" id="TIGR03696">
    <property type="entry name" value="Rhs_assc_core"/>
    <property type="match status" value="1"/>
</dbReference>
<dbReference type="InterPro" id="IPR022385">
    <property type="entry name" value="Rhs_assc_core"/>
</dbReference>
<dbReference type="Gene3D" id="2.60.40.10">
    <property type="entry name" value="Immunoglobulins"/>
    <property type="match status" value="1"/>
</dbReference>
<dbReference type="SMART" id="SM00560">
    <property type="entry name" value="LamGL"/>
    <property type="match status" value="1"/>
</dbReference>
<dbReference type="Pfam" id="PF13385">
    <property type="entry name" value="Laminin_G_3"/>
    <property type="match status" value="1"/>
</dbReference>
<dbReference type="OrthoDB" id="5994822at2"/>
<keyword evidence="2" id="KW-1015">Disulfide bond</keyword>
<reference evidence="6" key="1">
    <citation type="submission" date="2016-06" db="EMBL/GenBank/DDBJ databases">
        <authorList>
            <person name="Varghese N."/>
            <person name="Submissions Spin"/>
        </authorList>
    </citation>
    <scope>NUCLEOTIDE SEQUENCE [LARGE SCALE GENOMIC DNA]</scope>
    <source>
        <strain evidence="6">DSM 43909</strain>
    </source>
</reference>
<feature type="region of interest" description="Disordered" evidence="3">
    <location>
        <begin position="45"/>
        <end position="64"/>
    </location>
</feature>
<dbReference type="Gene3D" id="2.180.10.10">
    <property type="entry name" value="RHS repeat-associated core"/>
    <property type="match status" value="1"/>
</dbReference>
<protein>
    <submittedName>
        <fullName evidence="5">RHS repeat-associated core domain-containing protein</fullName>
    </submittedName>
</protein>
<evidence type="ECO:0000256" key="2">
    <source>
        <dbReference type="ARBA" id="ARBA00023157"/>
    </source>
</evidence>
<evidence type="ECO:0000313" key="6">
    <source>
        <dbReference type="Proteomes" id="UP000198242"/>
    </source>
</evidence>
<dbReference type="Gene3D" id="2.60.120.200">
    <property type="match status" value="1"/>
</dbReference>
<feature type="compositionally biased region" description="Polar residues" evidence="3">
    <location>
        <begin position="1294"/>
        <end position="1319"/>
    </location>
</feature>
<evidence type="ECO:0000256" key="3">
    <source>
        <dbReference type="SAM" id="MobiDB-lite"/>
    </source>
</evidence>
<evidence type="ECO:0000256" key="1">
    <source>
        <dbReference type="ARBA" id="ARBA00022729"/>
    </source>
</evidence>
<organism evidence="5 6">
    <name type="scientific">Micromonospora viridifaciens</name>
    <dbReference type="NCBI Taxonomy" id="1881"/>
    <lineage>
        <taxon>Bacteria</taxon>
        <taxon>Bacillati</taxon>
        <taxon>Actinomycetota</taxon>
        <taxon>Actinomycetes</taxon>
        <taxon>Micromonosporales</taxon>
        <taxon>Micromonosporaceae</taxon>
        <taxon>Micromonospora</taxon>
    </lineage>
</organism>
<evidence type="ECO:0000313" key="5">
    <source>
        <dbReference type="EMBL" id="SCF05770.1"/>
    </source>
</evidence>
<keyword evidence="6" id="KW-1185">Reference proteome</keyword>
<feature type="compositionally biased region" description="Polar residues" evidence="3">
    <location>
        <begin position="1572"/>
        <end position="1583"/>
    </location>
</feature>
<proteinExistence type="predicted"/>
<accession>A0A1C4XB54</accession>
<feature type="domain" description="LamG-like jellyroll fold" evidence="4">
    <location>
        <begin position="1351"/>
        <end position="1490"/>
    </location>
</feature>
<dbReference type="Proteomes" id="UP000198242">
    <property type="component" value="Chromosome I"/>
</dbReference>
<name>A0A1C4XB54_MICVI</name>
<dbReference type="InterPro" id="IPR013783">
    <property type="entry name" value="Ig-like_fold"/>
</dbReference>
<dbReference type="PANTHER" id="PTHR32305:SF15">
    <property type="entry name" value="PROTEIN RHSA-RELATED"/>
    <property type="match status" value="1"/>
</dbReference>
<dbReference type="NCBIfam" id="NF033679">
    <property type="entry name" value="DNRLRE_dom"/>
    <property type="match status" value="1"/>
</dbReference>
<dbReference type="PANTHER" id="PTHR32305">
    <property type="match status" value="1"/>
</dbReference>
<dbReference type="EMBL" id="LT607411">
    <property type="protein sequence ID" value="SCF05770.1"/>
    <property type="molecule type" value="Genomic_DNA"/>
</dbReference>
<feature type="compositionally biased region" description="Low complexity" evidence="3">
    <location>
        <begin position="45"/>
        <end position="55"/>
    </location>
</feature>
<dbReference type="InterPro" id="IPR013320">
    <property type="entry name" value="ConA-like_dom_sf"/>
</dbReference>
<gene>
    <name evidence="5" type="ORF">GA0074695_3165</name>
</gene>
<keyword evidence="1" id="KW-0732">Signal</keyword>
<feature type="region of interest" description="Disordered" evidence="3">
    <location>
        <begin position="1294"/>
        <end position="1328"/>
    </location>
</feature>
<dbReference type="RefSeq" id="WP_157744477.1">
    <property type="nucleotide sequence ID" value="NZ_LT607411.1"/>
</dbReference>